<name>A0ABC9B757_9POAL</name>
<dbReference type="PANTHER" id="PTHR35361:SF1">
    <property type="entry name" value="OS08G0443700 PROTEIN"/>
    <property type="match status" value="1"/>
</dbReference>
<feature type="compositionally biased region" description="Basic and acidic residues" evidence="1">
    <location>
        <begin position="52"/>
        <end position="64"/>
    </location>
</feature>
<proteinExistence type="predicted"/>
<gene>
    <name evidence="2" type="ORF">URODEC1_LOCUS62361</name>
</gene>
<evidence type="ECO:0000256" key="1">
    <source>
        <dbReference type="SAM" id="MobiDB-lite"/>
    </source>
</evidence>
<organism evidence="2 3">
    <name type="scientific">Urochloa decumbens</name>
    <dbReference type="NCBI Taxonomy" id="240449"/>
    <lineage>
        <taxon>Eukaryota</taxon>
        <taxon>Viridiplantae</taxon>
        <taxon>Streptophyta</taxon>
        <taxon>Embryophyta</taxon>
        <taxon>Tracheophyta</taxon>
        <taxon>Spermatophyta</taxon>
        <taxon>Magnoliopsida</taxon>
        <taxon>Liliopsida</taxon>
        <taxon>Poales</taxon>
        <taxon>Poaceae</taxon>
        <taxon>PACMAD clade</taxon>
        <taxon>Panicoideae</taxon>
        <taxon>Panicodae</taxon>
        <taxon>Paniceae</taxon>
        <taxon>Melinidinae</taxon>
        <taxon>Urochloa</taxon>
    </lineage>
</organism>
<keyword evidence="3" id="KW-1185">Reference proteome</keyword>
<reference evidence="2 3" key="2">
    <citation type="submission" date="2024-10" db="EMBL/GenBank/DDBJ databases">
        <authorList>
            <person name="Ryan C."/>
        </authorList>
    </citation>
    <scope>NUCLEOTIDE SEQUENCE [LARGE SCALE GENOMIC DNA]</scope>
</reference>
<evidence type="ECO:0000313" key="3">
    <source>
        <dbReference type="Proteomes" id="UP001497457"/>
    </source>
</evidence>
<feature type="region of interest" description="Disordered" evidence="1">
    <location>
        <begin position="44"/>
        <end position="189"/>
    </location>
</feature>
<dbReference type="AlphaFoldDB" id="A0ABC9B757"/>
<dbReference type="PANTHER" id="PTHR35361">
    <property type="entry name" value="OS08G0443700 PROTEIN"/>
    <property type="match status" value="1"/>
</dbReference>
<feature type="compositionally biased region" description="Low complexity" evidence="1">
    <location>
        <begin position="123"/>
        <end position="139"/>
    </location>
</feature>
<sequence>MAIPVARVHLAMAHAALPGLLPSPPKCTMLPLLPAPPCAAIVLPNNSPPRPSRADTAERWDAHKTKQGGAIQAPSSAGSPSRASSCEKWVSNKKKSAGVERSFSSSSSNGPADSEERWDANKKLASTASSSLLSSYSASRSKRRGSSNRPNSRASSSSSAERWDAHKNGRRSPRADELDDGESSSTGSNDVEVNMAALQRVFYAGPPGFIASPEPSMLPVPSFFMIRVA</sequence>
<dbReference type="EMBL" id="OZ075134">
    <property type="protein sequence ID" value="CAL4995469.1"/>
    <property type="molecule type" value="Genomic_DNA"/>
</dbReference>
<accession>A0ABC9B757</accession>
<feature type="compositionally biased region" description="Polar residues" evidence="1">
    <location>
        <begin position="102"/>
        <end position="111"/>
    </location>
</feature>
<reference evidence="3" key="1">
    <citation type="submission" date="2024-06" db="EMBL/GenBank/DDBJ databases">
        <authorList>
            <person name="Ryan C."/>
        </authorList>
    </citation>
    <scope>NUCLEOTIDE SEQUENCE [LARGE SCALE GENOMIC DNA]</scope>
</reference>
<evidence type="ECO:0000313" key="2">
    <source>
        <dbReference type="EMBL" id="CAL4995469.1"/>
    </source>
</evidence>
<protein>
    <submittedName>
        <fullName evidence="2">Uncharacterized protein</fullName>
    </submittedName>
</protein>
<feature type="compositionally biased region" description="Low complexity" evidence="1">
    <location>
        <begin position="73"/>
        <end position="84"/>
    </location>
</feature>
<dbReference type="Proteomes" id="UP001497457">
    <property type="component" value="Chromosome 24b"/>
</dbReference>
<feature type="compositionally biased region" description="Low complexity" evidence="1">
    <location>
        <begin position="147"/>
        <end position="160"/>
    </location>
</feature>